<feature type="repeat" description="WD" evidence="1">
    <location>
        <begin position="15"/>
        <end position="49"/>
    </location>
</feature>
<organism evidence="2">
    <name type="scientific">Ananas comosus var. bracteatus</name>
    <name type="common">red pineapple</name>
    <dbReference type="NCBI Taxonomy" id="296719"/>
    <lineage>
        <taxon>Eukaryota</taxon>
        <taxon>Viridiplantae</taxon>
        <taxon>Streptophyta</taxon>
        <taxon>Embryophyta</taxon>
        <taxon>Tracheophyta</taxon>
        <taxon>Spermatophyta</taxon>
        <taxon>Magnoliopsida</taxon>
        <taxon>Liliopsida</taxon>
        <taxon>Poales</taxon>
        <taxon>Bromeliaceae</taxon>
        <taxon>Bromelioideae</taxon>
        <taxon>Ananas</taxon>
    </lineage>
</organism>
<keyword evidence="1" id="KW-0853">WD repeat</keyword>
<dbReference type="InterPro" id="IPR045111">
    <property type="entry name" value="Vps41/Vps8"/>
</dbReference>
<dbReference type="GO" id="GO:0006623">
    <property type="term" value="P:protein targeting to vacuole"/>
    <property type="evidence" value="ECO:0007669"/>
    <property type="project" value="InterPro"/>
</dbReference>
<dbReference type="Pfam" id="PF23410">
    <property type="entry name" value="Beta-prop_VPS8"/>
    <property type="match status" value="1"/>
</dbReference>
<dbReference type="SMART" id="SM00320">
    <property type="entry name" value="WD40"/>
    <property type="match status" value="1"/>
</dbReference>
<evidence type="ECO:0000313" key="2">
    <source>
        <dbReference type="EMBL" id="CAD1823725.1"/>
    </source>
</evidence>
<dbReference type="InterPro" id="IPR036322">
    <property type="entry name" value="WD40_repeat_dom_sf"/>
</dbReference>
<dbReference type="Gene3D" id="2.130.10.10">
    <property type="entry name" value="YVTN repeat-like/Quinoprotein amine dehydrogenase"/>
    <property type="match status" value="1"/>
</dbReference>
<dbReference type="InterPro" id="IPR001680">
    <property type="entry name" value="WD40_rpt"/>
</dbReference>
<gene>
    <name evidence="2" type="ORF">CB5_LOCUS6936</name>
</gene>
<dbReference type="GO" id="GO:0005770">
    <property type="term" value="C:late endosome"/>
    <property type="evidence" value="ECO:0007669"/>
    <property type="project" value="TreeGrafter"/>
</dbReference>
<sequence>MMILGSQSEKTQPPVTSMCFNQQGDLLLVGYGDGHLTLWDVQKVAVAKVITGEHNAPIVHVFFLGQFKAITGDSKGLVILHTFSVVPLLNHFSVKTQCILDGQKNSTVCLLLLF</sequence>
<dbReference type="EMBL" id="LR862143">
    <property type="protein sequence ID" value="CAD1823725.1"/>
    <property type="molecule type" value="Genomic_DNA"/>
</dbReference>
<dbReference type="PANTHER" id="PTHR12616:SF8">
    <property type="entry name" value="VACUOLAR PROTEIN SORTING-ASSOCIATED PROTEIN 8 HOMOLOG"/>
    <property type="match status" value="1"/>
</dbReference>
<accession>A0A6V7NYU4</accession>
<dbReference type="AlphaFoldDB" id="A0A6V7NYU4"/>
<dbReference type="GO" id="GO:0034058">
    <property type="term" value="P:endosomal vesicle fusion"/>
    <property type="evidence" value="ECO:0007669"/>
    <property type="project" value="TreeGrafter"/>
</dbReference>
<dbReference type="PANTHER" id="PTHR12616">
    <property type="entry name" value="VACUOLAR PROTEIN SORTING VPS41"/>
    <property type="match status" value="1"/>
</dbReference>
<proteinExistence type="predicted"/>
<evidence type="ECO:0000256" key="1">
    <source>
        <dbReference type="PROSITE-ProRule" id="PRU00221"/>
    </source>
</evidence>
<reference evidence="2" key="1">
    <citation type="submission" date="2020-07" db="EMBL/GenBank/DDBJ databases">
        <authorList>
            <person name="Lin J."/>
        </authorList>
    </citation>
    <scope>NUCLEOTIDE SEQUENCE</scope>
</reference>
<name>A0A6V7NYU4_ANACO</name>
<protein>
    <submittedName>
        <fullName evidence="2">Uncharacterized protein</fullName>
    </submittedName>
</protein>
<dbReference type="GO" id="GO:0030897">
    <property type="term" value="C:HOPS complex"/>
    <property type="evidence" value="ECO:0007669"/>
    <property type="project" value="TreeGrafter"/>
</dbReference>
<dbReference type="PROSITE" id="PS50082">
    <property type="entry name" value="WD_REPEATS_2"/>
    <property type="match status" value="1"/>
</dbReference>
<dbReference type="InterPro" id="IPR015943">
    <property type="entry name" value="WD40/YVTN_repeat-like_dom_sf"/>
</dbReference>
<dbReference type="SUPFAM" id="SSF50978">
    <property type="entry name" value="WD40 repeat-like"/>
    <property type="match status" value="1"/>
</dbReference>